<reference evidence="2" key="1">
    <citation type="submission" date="2019-07" db="EMBL/GenBank/DDBJ databases">
        <title>Chitinimonas sp. nov., isolated from Ny-Alesund, arctica soil.</title>
        <authorList>
            <person name="Xu Q."/>
            <person name="Peng F."/>
        </authorList>
    </citation>
    <scope>NUCLEOTIDE SEQUENCE [LARGE SCALE GENOMIC DNA]</scope>
    <source>
        <strain evidence="2">R3-44</strain>
    </source>
</reference>
<dbReference type="InterPro" id="IPR044855">
    <property type="entry name" value="CoA-Trfase_III_dom3_sf"/>
</dbReference>
<organism evidence="1 2">
    <name type="scientific">Chitinimonas arctica</name>
    <dbReference type="NCBI Taxonomy" id="2594795"/>
    <lineage>
        <taxon>Bacteria</taxon>
        <taxon>Pseudomonadati</taxon>
        <taxon>Pseudomonadota</taxon>
        <taxon>Betaproteobacteria</taxon>
        <taxon>Neisseriales</taxon>
        <taxon>Chitinibacteraceae</taxon>
        <taxon>Chitinimonas</taxon>
    </lineage>
</organism>
<dbReference type="AlphaFoldDB" id="A0A516SD95"/>
<gene>
    <name evidence="1" type="ORF">FNU76_07025</name>
</gene>
<dbReference type="SUPFAM" id="SSF89796">
    <property type="entry name" value="CoA-transferase family III (CaiB/BaiF)"/>
    <property type="match status" value="1"/>
</dbReference>
<dbReference type="RefSeq" id="WP_144277526.1">
    <property type="nucleotide sequence ID" value="NZ_CP041730.1"/>
</dbReference>
<keyword evidence="2" id="KW-1185">Reference proteome</keyword>
<dbReference type="Gene3D" id="3.30.1540.10">
    <property type="entry name" value="formyl-coa transferase, domain 3"/>
    <property type="match status" value="1"/>
</dbReference>
<dbReference type="Pfam" id="PF02515">
    <property type="entry name" value="CoA_transf_3"/>
    <property type="match status" value="1"/>
</dbReference>
<dbReference type="PANTHER" id="PTHR48228:SF5">
    <property type="entry name" value="ALPHA-METHYLACYL-COA RACEMASE"/>
    <property type="match status" value="1"/>
</dbReference>
<dbReference type="GO" id="GO:0016740">
    <property type="term" value="F:transferase activity"/>
    <property type="evidence" value="ECO:0007669"/>
    <property type="project" value="UniProtKB-KW"/>
</dbReference>
<evidence type="ECO:0000313" key="1">
    <source>
        <dbReference type="EMBL" id="QDQ26127.1"/>
    </source>
</evidence>
<dbReference type="Proteomes" id="UP000317550">
    <property type="component" value="Chromosome"/>
</dbReference>
<name>A0A516SD95_9NEIS</name>
<protein>
    <submittedName>
        <fullName evidence="1">CoA transferase</fullName>
    </submittedName>
</protein>
<dbReference type="InterPro" id="IPR050509">
    <property type="entry name" value="CoA-transferase_III"/>
</dbReference>
<dbReference type="PANTHER" id="PTHR48228">
    <property type="entry name" value="SUCCINYL-COA--D-CITRAMALATE COA-TRANSFERASE"/>
    <property type="match status" value="1"/>
</dbReference>
<evidence type="ECO:0000313" key="2">
    <source>
        <dbReference type="Proteomes" id="UP000317550"/>
    </source>
</evidence>
<dbReference type="EMBL" id="CP041730">
    <property type="protein sequence ID" value="QDQ26127.1"/>
    <property type="molecule type" value="Genomic_DNA"/>
</dbReference>
<dbReference type="OrthoDB" id="9797653at2"/>
<dbReference type="KEGG" id="cari:FNU76_07025"/>
<dbReference type="InterPro" id="IPR003673">
    <property type="entry name" value="CoA-Trfase_fam_III"/>
</dbReference>
<sequence length="397" mass="41713">MPAPLAGLTVLDFSPLLPGPFATRILADLGAKVIRIESPDRPDLVRQGPPFVAGVAAGHAYLNRNKQSLALNLKAPGALAAVLRLVVQADVLVEQFRPGVMARLGLDYTTLQAHNPRLVYCSITGYGQTGPLRDRAGHDINYLALTGLSAGSGRQQSGPPPQGLQVADVAGGSLHAVIGILAALRQREQDGLGQHIDISMSDCAFHLNALAAAGQLAADCDTPAEGGLLNGGSHYDYYRCRDNRWLAVGSLEPPFLIALCQAIGLPELAARFGIDPAQAKRQLAARLAEQDRASWEAVFASVDACVEPVLSLPEALDSELARARGWVVDVAIGDDTVRQPAMPIRFSRAEAVYGQAGGAVGEHGRTILREAGLDEMEIAALQAAGALGPACDADLQQ</sequence>
<accession>A0A516SD95</accession>
<dbReference type="Gene3D" id="3.40.50.10540">
    <property type="entry name" value="Crotonobetainyl-coa:carnitine coa-transferase, domain 1"/>
    <property type="match status" value="1"/>
</dbReference>
<dbReference type="InterPro" id="IPR023606">
    <property type="entry name" value="CoA-Trfase_III_dom_1_sf"/>
</dbReference>
<proteinExistence type="predicted"/>
<keyword evidence="1" id="KW-0808">Transferase</keyword>